<dbReference type="HOGENOM" id="CLU_166184_0_0_9"/>
<keyword evidence="2" id="KW-1185">Reference proteome</keyword>
<dbReference type="OrthoDB" id="9793188at2"/>
<sequence length="101" mass="11524">MKFPFSDEPNTATIVCCHVLEKNEPILFASHDEDDGMWQFLCGHTHETDEARIISLLAAFEIDPSIGELKDMPCGYYATRESIEDHWIVNKIHSNEGDLNE</sequence>
<dbReference type="RefSeq" id="WP_008789539.1">
    <property type="nucleotide sequence ID" value="NZ_AKCB01000001.1"/>
</dbReference>
<dbReference type="eggNOG" id="COG4859">
    <property type="taxonomic scope" value="Bacteria"/>
</dbReference>
<dbReference type="Proteomes" id="UP000003157">
    <property type="component" value="Unassembled WGS sequence"/>
</dbReference>
<dbReference type="EMBL" id="ADKX01000039">
    <property type="protein sequence ID" value="EFW04168.1"/>
    <property type="molecule type" value="Genomic_DNA"/>
</dbReference>
<comment type="caution">
    <text evidence="1">The sequence shown here is derived from an EMBL/GenBank/DDBJ whole genome shotgun (WGS) entry which is preliminary data.</text>
</comment>
<dbReference type="AlphaFoldDB" id="E7GCF9"/>
<proteinExistence type="predicted"/>
<evidence type="ECO:0000313" key="2">
    <source>
        <dbReference type="Proteomes" id="UP000003157"/>
    </source>
</evidence>
<reference evidence="1 2" key="1">
    <citation type="submission" date="2010-12" db="EMBL/GenBank/DDBJ databases">
        <title>The Genome Sequence of Coprobacillus sp. strain 29_1.</title>
        <authorList>
            <consortium name="The Broad Institute Genome Sequencing Platform"/>
            <person name="Earl A."/>
            <person name="Ward D."/>
            <person name="Feldgarden M."/>
            <person name="Gevers D."/>
            <person name="Daigneault M."/>
            <person name="Sibley C.D."/>
            <person name="White A."/>
            <person name="Strauss J."/>
            <person name="Allen-Vercoe E."/>
            <person name="Young S.K."/>
            <person name="Zeng Q."/>
            <person name="Gargeya S."/>
            <person name="Fitzgerald M."/>
            <person name="Haas B."/>
            <person name="Abouelleil A."/>
            <person name="Alvarado L."/>
            <person name="Arachchi H.M."/>
            <person name="Berlin A."/>
            <person name="Brown A."/>
            <person name="Chapman S.B."/>
            <person name="Chen Z."/>
            <person name="Dunbar C."/>
            <person name="Freedman E."/>
            <person name="Gearin G."/>
            <person name="Gellesch M."/>
            <person name="Goldberg J."/>
            <person name="Griggs A."/>
            <person name="Gujja S."/>
            <person name="Heilman E."/>
            <person name="Heiman D."/>
            <person name="Howarth C."/>
            <person name="Larson L."/>
            <person name="Lui A."/>
            <person name="MacDonald P.J.P."/>
            <person name="Mehta T."/>
            <person name="Montmayeur A."/>
            <person name="Murphy C."/>
            <person name="Neiman D."/>
            <person name="Pearson M."/>
            <person name="Priest M."/>
            <person name="Roberts A."/>
            <person name="Saif S."/>
            <person name="Shea T."/>
            <person name="Shenoy N."/>
            <person name="Sisk P."/>
            <person name="Stolte C."/>
            <person name="Sykes S."/>
            <person name="White J."/>
            <person name="Yandava C."/>
            <person name="Nusbaum C."/>
            <person name="Birren B."/>
        </authorList>
    </citation>
    <scope>NUCLEOTIDE SEQUENCE [LARGE SCALE GENOMIC DNA]</scope>
    <source>
        <strain evidence="1 2">29_1</strain>
    </source>
</reference>
<dbReference type="STRING" id="100884.GCA_000269565_00103"/>
<evidence type="ECO:0008006" key="3">
    <source>
        <dbReference type="Google" id="ProtNLM"/>
    </source>
</evidence>
<gene>
    <name evidence="1" type="ORF">HMPREF9488_02451</name>
</gene>
<protein>
    <recommendedName>
        <fullName evidence="3">DUF2185 domain-containing protein</fullName>
    </recommendedName>
</protein>
<evidence type="ECO:0000313" key="1">
    <source>
        <dbReference type="EMBL" id="EFW04168.1"/>
    </source>
</evidence>
<dbReference type="GeneID" id="78228036"/>
<name>E7GCF9_9FIRM</name>
<accession>E7GCF9</accession>
<organism evidence="1 2">
    <name type="scientific">Coprobacillus cateniformis</name>
    <dbReference type="NCBI Taxonomy" id="100884"/>
    <lineage>
        <taxon>Bacteria</taxon>
        <taxon>Bacillati</taxon>
        <taxon>Bacillota</taxon>
        <taxon>Erysipelotrichia</taxon>
        <taxon>Erysipelotrichales</taxon>
        <taxon>Coprobacillaceae</taxon>
        <taxon>Coprobacillus</taxon>
    </lineage>
</organism>